<proteinExistence type="inferred from homology"/>
<evidence type="ECO:0000256" key="8">
    <source>
        <dbReference type="ARBA" id="ARBA00023235"/>
    </source>
</evidence>
<keyword evidence="8 10" id="KW-0413">Isomerase</keyword>
<dbReference type="InterPro" id="IPR001509">
    <property type="entry name" value="Epimerase_deHydtase"/>
</dbReference>
<feature type="domain" description="NAD-dependent epimerase/dehydratase" evidence="11">
    <location>
        <begin position="3"/>
        <end position="251"/>
    </location>
</feature>
<gene>
    <name evidence="12" type="primary">galE</name>
    <name evidence="12" type="ORF">L3V18_18655</name>
</gene>
<evidence type="ECO:0000256" key="10">
    <source>
        <dbReference type="RuleBase" id="RU366046"/>
    </source>
</evidence>
<dbReference type="Pfam" id="PF01370">
    <property type="entry name" value="Epimerase"/>
    <property type="match status" value="1"/>
</dbReference>
<evidence type="ECO:0000256" key="5">
    <source>
        <dbReference type="ARBA" id="ARBA00013189"/>
    </source>
</evidence>
<dbReference type="InterPro" id="IPR005886">
    <property type="entry name" value="UDP_G4E"/>
</dbReference>
<keyword evidence="13" id="KW-1185">Reference proteome</keyword>
<accession>A0ABS9HY37</accession>
<evidence type="ECO:0000256" key="6">
    <source>
        <dbReference type="ARBA" id="ARBA00018569"/>
    </source>
</evidence>
<dbReference type="EMBL" id="JAKJPO010000022">
    <property type="protein sequence ID" value="MCF7223780.1"/>
    <property type="molecule type" value="Genomic_DNA"/>
</dbReference>
<comment type="pathway">
    <text evidence="3 10">Carbohydrate metabolism; galactose metabolism.</text>
</comment>
<keyword evidence="7 10" id="KW-0520">NAD</keyword>
<evidence type="ECO:0000256" key="4">
    <source>
        <dbReference type="ARBA" id="ARBA00007637"/>
    </source>
</evidence>
<evidence type="ECO:0000256" key="7">
    <source>
        <dbReference type="ARBA" id="ARBA00023027"/>
    </source>
</evidence>
<keyword evidence="9 10" id="KW-0119">Carbohydrate metabolism</keyword>
<dbReference type="InterPro" id="IPR036291">
    <property type="entry name" value="NAD(P)-bd_dom_sf"/>
</dbReference>
<dbReference type="EC" id="5.1.3.2" evidence="5 10"/>
<evidence type="ECO:0000259" key="11">
    <source>
        <dbReference type="Pfam" id="PF01370"/>
    </source>
</evidence>
<evidence type="ECO:0000256" key="3">
    <source>
        <dbReference type="ARBA" id="ARBA00004947"/>
    </source>
</evidence>
<evidence type="ECO:0000256" key="2">
    <source>
        <dbReference type="ARBA" id="ARBA00001911"/>
    </source>
</evidence>
<dbReference type="PANTHER" id="PTHR43725:SF53">
    <property type="entry name" value="UDP-ARABINOSE 4-EPIMERASE 1"/>
    <property type="match status" value="1"/>
</dbReference>
<dbReference type="RefSeq" id="WP_237056917.1">
    <property type="nucleotide sequence ID" value="NZ_JAKJPO010000022.1"/>
</dbReference>
<dbReference type="Gene3D" id="3.90.25.10">
    <property type="entry name" value="UDP-galactose 4-epimerase, domain 1"/>
    <property type="match status" value="1"/>
</dbReference>
<comment type="subunit">
    <text evidence="10">Homodimer.</text>
</comment>
<name>A0ABS9HY37_9GAMM</name>
<organism evidence="12 13">
    <name type="scientific">Marilutibacter chinensis</name>
    <dbReference type="NCBI Taxonomy" id="2912247"/>
    <lineage>
        <taxon>Bacteria</taxon>
        <taxon>Pseudomonadati</taxon>
        <taxon>Pseudomonadota</taxon>
        <taxon>Gammaproteobacteria</taxon>
        <taxon>Lysobacterales</taxon>
        <taxon>Lysobacteraceae</taxon>
        <taxon>Marilutibacter</taxon>
    </lineage>
</organism>
<protein>
    <recommendedName>
        <fullName evidence="6 10">UDP-glucose 4-epimerase</fullName>
        <ecNumber evidence="5 10">5.1.3.2</ecNumber>
    </recommendedName>
</protein>
<dbReference type="SUPFAM" id="SSF51735">
    <property type="entry name" value="NAD(P)-binding Rossmann-fold domains"/>
    <property type="match status" value="1"/>
</dbReference>
<evidence type="ECO:0000256" key="1">
    <source>
        <dbReference type="ARBA" id="ARBA00000083"/>
    </source>
</evidence>
<dbReference type="Gene3D" id="3.40.50.720">
    <property type="entry name" value="NAD(P)-binding Rossmann-like Domain"/>
    <property type="match status" value="1"/>
</dbReference>
<evidence type="ECO:0000256" key="9">
    <source>
        <dbReference type="ARBA" id="ARBA00023277"/>
    </source>
</evidence>
<comment type="catalytic activity">
    <reaction evidence="1 10">
        <text>UDP-alpha-D-glucose = UDP-alpha-D-galactose</text>
        <dbReference type="Rhea" id="RHEA:22168"/>
        <dbReference type="ChEBI" id="CHEBI:58885"/>
        <dbReference type="ChEBI" id="CHEBI:66914"/>
        <dbReference type="EC" id="5.1.3.2"/>
    </reaction>
</comment>
<reference evidence="12 13" key="1">
    <citation type="submission" date="2022-01" db="EMBL/GenBank/DDBJ databases">
        <title>Lysobacter chinensis sp. nov., a bacterium isolated from cow dung compost.</title>
        <authorList>
            <person name="Liu Y."/>
        </authorList>
    </citation>
    <scope>NUCLEOTIDE SEQUENCE [LARGE SCALE GENOMIC DNA]</scope>
    <source>
        <strain evidence="12 13">TLK-CK17</strain>
    </source>
</reference>
<dbReference type="PANTHER" id="PTHR43725">
    <property type="entry name" value="UDP-GLUCOSE 4-EPIMERASE"/>
    <property type="match status" value="1"/>
</dbReference>
<comment type="similarity">
    <text evidence="4 10">Belongs to the NAD(P)-dependent epimerase/dehydratase family.</text>
</comment>
<dbReference type="Proteomes" id="UP001430796">
    <property type="component" value="Unassembled WGS sequence"/>
</dbReference>
<reference evidence="13" key="2">
    <citation type="submission" date="2022-01" db="EMBL/GenBank/DDBJ databases">
        <title>Lysobacter chinensis sp. nov., a bacterium isolated from cow dung compost.</title>
        <authorList>
            <person name="Zhou L.Y."/>
        </authorList>
    </citation>
    <scope>NUCLEOTIDE SEQUENCE [LARGE SCALE GENOMIC DNA]</scope>
    <source>
        <strain evidence="13">TLK-CK17</strain>
    </source>
</reference>
<dbReference type="CDD" id="cd05247">
    <property type="entry name" value="UDP_G4E_1_SDR_e"/>
    <property type="match status" value="1"/>
</dbReference>
<sequence length="324" mass="35333">MKVLIAGGAGYIGAHVVKLLAGEGIEVHVLDNLSTGHRQAVQWGPLVEADLLQPDSLNRVLSSNRFDAVMHFCARSLVGESVTAPYDYYRANVTGTLNLLDAMRRHDVDKLVFSSTAAVFGNPERDLIDETHPCRPINPYGKSKLMVESILEDAARAYQLRSVALRYFNAAGADPSGCIGESHHPETHLIPNMFRSVLGQRSGLKVLGDDYPTRDGTCIRDYVHVNDLADAHLKALHWMAHNEGAGRFNLGNGGGFSVREVLAAAEQVTGRKIAYEVAARRTGDPAVLVASSDKARAELGWQPRYPGIEGILSTAWAWHQNPAY</sequence>
<comment type="caution">
    <text evidence="12">The sequence shown here is derived from an EMBL/GenBank/DDBJ whole genome shotgun (WGS) entry which is preliminary data.</text>
</comment>
<evidence type="ECO:0000313" key="13">
    <source>
        <dbReference type="Proteomes" id="UP001430796"/>
    </source>
</evidence>
<dbReference type="GO" id="GO:0003978">
    <property type="term" value="F:UDP-glucose 4-epimerase activity"/>
    <property type="evidence" value="ECO:0007669"/>
    <property type="project" value="UniProtKB-EC"/>
</dbReference>
<reference evidence="12 13" key="3">
    <citation type="submission" date="2022-01" db="EMBL/GenBank/DDBJ databases">
        <authorList>
            <person name="Zhou L.Y."/>
        </authorList>
    </citation>
    <scope>NUCLEOTIDE SEQUENCE [LARGE SCALE GENOMIC DNA]</scope>
    <source>
        <strain evidence="12 13">TLK-CK17</strain>
    </source>
</reference>
<dbReference type="NCBIfam" id="TIGR01179">
    <property type="entry name" value="galE"/>
    <property type="match status" value="1"/>
</dbReference>
<comment type="cofactor">
    <cofactor evidence="2 10">
        <name>NAD(+)</name>
        <dbReference type="ChEBI" id="CHEBI:57540"/>
    </cofactor>
</comment>
<evidence type="ECO:0000313" key="12">
    <source>
        <dbReference type="EMBL" id="MCF7223780.1"/>
    </source>
</evidence>